<dbReference type="InterPro" id="IPR001925">
    <property type="entry name" value="Porin_Euk"/>
</dbReference>
<reference evidence="2" key="1">
    <citation type="submission" date="2023-02" db="EMBL/GenBank/DDBJ databases">
        <title>Genome of toxic invasive species Heracleum sosnowskyi carries increased number of genes despite the absence of recent whole-genome duplications.</title>
        <authorList>
            <person name="Schelkunov M."/>
            <person name="Shtratnikova V."/>
            <person name="Makarenko M."/>
            <person name="Klepikova A."/>
            <person name="Omelchenko D."/>
            <person name="Novikova G."/>
            <person name="Obukhova E."/>
            <person name="Bogdanov V."/>
            <person name="Penin A."/>
            <person name="Logacheva M."/>
        </authorList>
    </citation>
    <scope>NUCLEOTIDE SEQUENCE</scope>
    <source>
        <strain evidence="2">Hsosn_3</strain>
        <tissue evidence="2">Leaf</tissue>
    </source>
</reference>
<dbReference type="Gene3D" id="2.40.160.10">
    <property type="entry name" value="Porin"/>
    <property type="match status" value="1"/>
</dbReference>
<reference evidence="2" key="2">
    <citation type="submission" date="2023-05" db="EMBL/GenBank/DDBJ databases">
        <authorList>
            <person name="Schelkunov M.I."/>
        </authorList>
    </citation>
    <scope>NUCLEOTIDE SEQUENCE</scope>
    <source>
        <strain evidence="2">Hsosn_3</strain>
        <tissue evidence="2">Leaf</tissue>
    </source>
</reference>
<evidence type="ECO:0000256" key="1">
    <source>
        <dbReference type="ARBA" id="ARBA00009624"/>
    </source>
</evidence>
<organism evidence="2 3">
    <name type="scientific">Heracleum sosnowskyi</name>
    <dbReference type="NCBI Taxonomy" id="360622"/>
    <lineage>
        <taxon>Eukaryota</taxon>
        <taxon>Viridiplantae</taxon>
        <taxon>Streptophyta</taxon>
        <taxon>Embryophyta</taxon>
        <taxon>Tracheophyta</taxon>
        <taxon>Spermatophyta</taxon>
        <taxon>Magnoliopsida</taxon>
        <taxon>eudicotyledons</taxon>
        <taxon>Gunneridae</taxon>
        <taxon>Pentapetalae</taxon>
        <taxon>asterids</taxon>
        <taxon>campanulids</taxon>
        <taxon>Apiales</taxon>
        <taxon>Apiaceae</taxon>
        <taxon>Apioideae</taxon>
        <taxon>apioid superclade</taxon>
        <taxon>Tordylieae</taxon>
        <taxon>Tordyliinae</taxon>
        <taxon>Heracleum</taxon>
    </lineage>
</organism>
<keyword evidence="3" id="KW-1185">Reference proteome</keyword>
<gene>
    <name evidence="2" type="ORF">POM88_040812</name>
</gene>
<dbReference type="EMBL" id="JAUIZM010000009">
    <property type="protein sequence ID" value="KAK1365251.1"/>
    <property type="molecule type" value="Genomic_DNA"/>
</dbReference>
<dbReference type="PANTHER" id="PTHR11743:SF70">
    <property type="entry name" value="GH26960P-RELATED"/>
    <property type="match status" value="1"/>
</dbReference>
<evidence type="ECO:0000313" key="3">
    <source>
        <dbReference type="Proteomes" id="UP001237642"/>
    </source>
</evidence>
<dbReference type="CDD" id="cd07306">
    <property type="entry name" value="Porin3_VDAC"/>
    <property type="match status" value="1"/>
</dbReference>
<dbReference type="Pfam" id="PF01459">
    <property type="entry name" value="Porin_3"/>
    <property type="match status" value="1"/>
</dbReference>
<dbReference type="InterPro" id="IPR027246">
    <property type="entry name" value="Porin_Euk/Tom40"/>
</dbReference>
<dbReference type="AlphaFoldDB" id="A0AAD8M953"/>
<comment type="caution">
    <text evidence="2">The sequence shown here is derived from an EMBL/GenBank/DDBJ whole genome shotgun (WGS) entry which is preliminary data.</text>
</comment>
<comment type="similarity">
    <text evidence="1">Belongs to the eukaryotic mitochondrial porin (TC 1.B.8.1) family.</text>
</comment>
<accession>A0AAD8M953</accession>
<proteinExistence type="inferred from homology"/>
<evidence type="ECO:0000313" key="2">
    <source>
        <dbReference type="EMBL" id="KAK1365251.1"/>
    </source>
</evidence>
<dbReference type="GO" id="GO:0008308">
    <property type="term" value="F:voltage-gated monoatomic anion channel activity"/>
    <property type="evidence" value="ECO:0007669"/>
    <property type="project" value="InterPro"/>
</dbReference>
<dbReference type="PANTHER" id="PTHR11743">
    <property type="entry name" value="VOLTAGE-DEPENDENT ANION-SELECTIVE CHANNEL"/>
    <property type="match status" value="1"/>
</dbReference>
<dbReference type="Proteomes" id="UP001237642">
    <property type="component" value="Unassembled WGS sequence"/>
</dbReference>
<protein>
    <submittedName>
        <fullName evidence="2">Voltage-dependent anion-selective channel</fullName>
    </submittedName>
</protein>
<dbReference type="InterPro" id="IPR023614">
    <property type="entry name" value="Porin_dom_sf"/>
</dbReference>
<dbReference type="GO" id="GO:0005741">
    <property type="term" value="C:mitochondrial outer membrane"/>
    <property type="evidence" value="ECO:0007669"/>
    <property type="project" value="InterPro"/>
</dbReference>
<sequence length="293" mass="32459">MEKNPGFYSYFSRKARDLLYKDHNDNLDLNPYVFTGYAFTSAFRNGEFVSSFSKKLEFKNITHANIRLKLGEDSNILTTFTVDQLDLVPGLKAIFSFNVLKPHTIGIRYLNRYAGINVNIVGLCGSPIFNFSGSRLLRIKNTSLRSNILLDTKRGIAKCSAAITYFYGDMTASFILNSHKGNALKASYYHNLDSKLWKNMNIIQRALASLSMTAIAAKASHKFSTDEIIITIGTQFALTGATTLKARVNSVGNASAVMKSKWNQKSLIVISGEVNMEAANPTPKFGIAFSTKS</sequence>
<name>A0AAD8M953_9APIA</name>